<evidence type="ECO:0000313" key="2">
    <source>
        <dbReference type="EMBL" id="GCD93281.1"/>
    </source>
</evidence>
<dbReference type="Gene3D" id="3.40.50.1950">
    <property type="entry name" value="Flavin prenyltransferase-like"/>
    <property type="match status" value="1"/>
</dbReference>
<dbReference type="InterPro" id="IPR003382">
    <property type="entry name" value="Flavoprotein"/>
</dbReference>
<accession>A0A401YF95</accession>
<protein>
    <submittedName>
        <fullName evidence="2">Flavoprotein</fullName>
    </submittedName>
</protein>
<proteinExistence type="predicted"/>
<organism evidence="2 3">
    <name type="scientific">Embleya hyalina</name>
    <dbReference type="NCBI Taxonomy" id="516124"/>
    <lineage>
        <taxon>Bacteria</taxon>
        <taxon>Bacillati</taxon>
        <taxon>Actinomycetota</taxon>
        <taxon>Actinomycetes</taxon>
        <taxon>Kitasatosporales</taxon>
        <taxon>Streptomycetaceae</taxon>
        <taxon>Embleya</taxon>
    </lineage>
</organism>
<dbReference type="RefSeq" id="WP_126635607.1">
    <property type="nucleotide sequence ID" value="NZ_BIFH01000014.1"/>
</dbReference>
<evidence type="ECO:0000259" key="1">
    <source>
        <dbReference type="Pfam" id="PF02441"/>
    </source>
</evidence>
<dbReference type="AlphaFoldDB" id="A0A401YF95"/>
<dbReference type="GO" id="GO:0003824">
    <property type="term" value="F:catalytic activity"/>
    <property type="evidence" value="ECO:0007669"/>
    <property type="project" value="InterPro"/>
</dbReference>
<dbReference type="SUPFAM" id="SSF52507">
    <property type="entry name" value="Homo-oligomeric flavin-containing Cys decarboxylases, HFCD"/>
    <property type="match status" value="1"/>
</dbReference>
<keyword evidence="3" id="KW-1185">Reference proteome</keyword>
<dbReference type="EMBL" id="BIFH01000014">
    <property type="protein sequence ID" value="GCD93281.1"/>
    <property type="molecule type" value="Genomic_DNA"/>
</dbReference>
<dbReference type="InterPro" id="IPR036551">
    <property type="entry name" value="Flavin_trans-like"/>
</dbReference>
<feature type="domain" description="Flavoprotein" evidence="1">
    <location>
        <begin position="6"/>
        <end position="122"/>
    </location>
</feature>
<reference evidence="2 3" key="1">
    <citation type="submission" date="2018-12" db="EMBL/GenBank/DDBJ databases">
        <title>Draft genome sequence of Embleya hyalina NBRC 13850T.</title>
        <authorList>
            <person name="Komaki H."/>
            <person name="Hosoyama A."/>
            <person name="Kimura A."/>
            <person name="Ichikawa N."/>
            <person name="Tamura T."/>
        </authorList>
    </citation>
    <scope>NUCLEOTIDE SEQUENCE [LARGE SCALE GENOMIC DNA]</scope>
    <source>
        <strain evidence="2 3">NBRC 13850</strain>
    </source>
</reference>
<dbReference type="Proteomes" id="UP000286931">
    <property type="component" value="Unassembled WGS sequence"/>
</dbReference>
<name>A0A401YF95_9ACTN</name>
<gene>
    <name evidence="2" type="ORF">EHYA_00924</name>
</gene>
<comment type="caution">
    <text evidence="2">The sequence shown here is derived from an EMBL/GenBank/DDBJ whole genome shotgun (WGS) entry which is preliminary data.</text>
</comment>
<dbReference type="Pfam" id="PF02441">
    <property type="entry name" value="Flavoprotein"/>
    <property type="match status" value="1"/>
</dbReference>
<sequence>MSGVLYLVVCAAGPAPGVVTLVRDAVGRGWDVCTIATPAAEGGGFVDVAAVEGASGRVVRHRYRRADEAVAVAPMTVNTLTKWADGHADTYALGVLTEALGLRLPIAALPFWNAAQAAHPAVDRAVATLRSCGVQVLYGEPHFVPHLPGTGGTRIPAHPWHLVLDALAGHATEG</sequence>
<evidence type="ECO:0000313" key="3">
    <source>
        <dbReference type="Proteomes" id="UP000286931"/>
    </source>
</evidence>
<dbReference type="OrthoDB" id="161343at2"/>